<sequence>MTFSDLLWQMKRPGRVATRDVASYVLRFVICLLTKDARSWAGNTPAQLCLL</sequence>
<protein>
    <submittedName>
        <fullName evidence="1">Uncharacterized protein</fullName>
    </submittedName>
</protein>
<gene>
    <name evidence="1" type="ORF">EXIGLDRAFT_837223</name>
</gene>
<evidence type="ECO:0000313" key="1">
    <source>
        <dbReference type="EMBL" id="KZV91261.1"/>
    </source>
</evidence>
<dbReference type="AlphaFoldDB" id="A0A165H093"/>
<proteinExistence type="predicted"/>
<name>A0A165H093_EXIGL</name>
<accession>A0A165H093</accession>
<dbReference type="InParanoid" id="A0A165H093"/>
<reference evidence="1 2" key="1">
    <citation type="journal article" date="2016" name="Mol. Biol. Evol.">
        <title>Comparative Genomics of Early-Diverging Mushroom-Forming Fungi Provides Insights into the Origins of Lignocellulose Decay Capabilities.</title>
        <authorList>
            <person name="Nagy L.G."/>
            <person name="Riley R."/>
            <person name="Tritt A."/>
            <person name="Adam C."/>
            <person name="Daum C."/>
            <person name="Floudas D."/>
            <person name="Sun H."/>
            <person name="Yadav J.S."/>
            <person name="Pangilinan J."/>
            <person name="Larsson K.H."/>
            <person name="Matsuura K."/>
            <person name="Barry K."/>
            <person name="Labutti K."/>
            <person name="Kuo R."/>
            <person name="Ohm R.A."/>
            <person name="Bhattacharya S.S."/>
            <person name="Shirouzu T."/>
            <person name="Yoshinaga Y."/>
            <person name="Martin F.M."/>
            <person name="Grigoriev I.V."/>
            <person name="Hibbett D.S."/>
        </authorList>
    </citation>
    <scope>NUCLEOTIDE SEQUENCE [LARGE SCALE GENOMIC DNA]</scope>
    <source>
        <strain evidence="1 2">HHB12029</strain>
    </source>
</reference>
<organism evidence="1 2">
    <name type="scientific">Exidia glandulosa HHB12029</name>
    <dbReference type="NCBI Taxonomy" id="1314781"/>
    <lineage>
        <taxon>Eukaryota</taxon>
        <taxon>Fungi</taxon>
        <taxon>Dikarya</taxon>
        <taxon>Basidiomycota</taxon>
        <taxon>Agaricomycotina</taxon>
        <taxon>Agaricomycetes</taxon>
        <taxon>Auriculariales</taxon>
        <taxon>Exidiaceae</taxon>
        <taxon>Exidia</taxon>
    </lineage>
</organism>
<keyword evidence="2" id="KW-1185">Reference proteome</keyword>
<dbReference type="OrthoDB" id="420606at2759"/>
<dbReference type="EMBL" id="KV426031">
    <property type="protein sequence ID" value="KZV91261.1"/>
    <property type="molecule type" value="Genomic_DNA"/>
</dbReference>
<evidence type="ECO:0000313" key="2">
    <source>
        <dbReference type="Proteomes" id="UP000077266"/>
    </source>
</evidence>
<dbReference type="Proteomes" id="UP000077266">
    <property type="component" value="Unassembled WGS sequence"/>
</dbReference>